<dbReference type="RefSeq" id="WP_217747823.1">
    <property type="nucleotide sequence ID" value="NZ_JAHOEB010000042.1"/>
</dbReference>
<evidence type="ECO:0000256" key="4">
    <source>
        <dbReference type="ARBA" id="ARBA00022670"/>
    </source>
</evidence>
<keyword evidence="5" id="KW-0328">Glycosyltransferase</keyword>
<dbReference type="AlphaFoldDB" id="A0AAW4MUZ7"/>
<sequence length="885" mass="96861">MKVQSTKDPKQIKKTIKICIIALCVLVASGSGYLGFKIYQQISNFDIDNLTTTSYSSQVSQDGETYYKYGSSIGKYVSYDDIPEVMIDAVVAAEDSRYFVHNGFDIPRIIKALMSNILAGHTVAGGSTITQQLIKKTYYPDEEKKIERKVGEVILSIEATQQTTKQKVLELYLNKIYFGKSNSSIGIYGASYYYFGKSPDQLTLPEAALLAGTINSPVSYDPFRNLTLATKRRNIILNLMYEHGYISEKERDNAKSVKVENILKYDPIQTNGKYASYVDRVTQEAKDLGYDPNKTKMTIYTYMDHDMQEYLDDVSSGKNYKFTDSEMQAAASVLESKTGRIIGLMSAKDYRSNNSNATYLDYAYTLKNRRQPGSSIKPILDYATAFEYLNWSTGHTVDDSEFTQGSWHPKNWDNNYHNDVLLEDALANSWNLAAIHTLNSVLKKVGNNQVVSFLKGLGYNMDDEDFNLNYAIGGWKYGTTPTMQAAAYAAISNGGTYIKPHTIQKIVINTTGETINVDDDIQKQASEGMKDSTAFLLRQVMTSYVKSNGSYSAFDIGSQIGAKTGTSNFDATIPALAGKDKDHWLCAYSPDYAWACWNGFPAEISTKKHKYLASGMNDAKSIAAKIAKKLATRKMKNSYETPSTVEKARMVKGAYPYVSPSSSTPEEKIMTAWFVKGHGPSGVDDGSSYADEYKVPELTSFNASLNSNNSISVTFGSYDPEYEGKITCVVEISDGSSTKTETLSSTSGTLEYNTESGKTYTVTGYYKLKSGDTTSNKKSVRLSTGSTAVGTATFSVTANGAALSNGATISATSVNVSTSGPSGHTMIVTCNGNSQSLNCGSSATISGLSSGKSYTISFTEKNSSGETKTIGSIHFTVQTTDTQNQ</sequence>
<keyword evidence="11" id="KW-0961">Cell wall biogenesis/degradation</keyword>
<dbReference type="GO" id="GO:0008360">
    <property type="term" value="P:regulation of cell shape"/>
    <property type="evidence" value="ECO:0007669"/>
    <property type="project" value="UniProtKB-KW"/>
</dbReference>
<dbReference type="GO" id="GO:0071555">
    <property type="term" value="P:cell wall organization"/>
    <property type="evidence" value="ECO:0007669"/>
    <property type="project" value="UniProtKB-KW"/>
</dbReference>
<dbReference type="GO" id="GO:0006508">
    <property type="term" value="P:proteolysis"/>
    <property type="evidence" value="ECO:0007669"/>
    <property type="project" value="UniProtKB-KW"/>
</dbReference>
<evidence type="ECO:0000256" key="2">
    <source>
        <dbReference type="ARBA" id="ARBA00007739"/>
    </source>
</evidence>
<evidence type="ECO:0000313" key="16">
    <source>
        <dbReference type="EMBL" id="MBV3383040.1"/>
    </source>
</evidence>
<name>A0AAW4MUZ7_9FIRM</name>
<protein>
    <submittedName>
        <fullName evidence="16">Transglycosylase domain-containing protein</fullName>
    </submittedName>
</protein>
<dbReference type="Pfam" id="PF00905">
    <property type="entry name" value="Transpeptidase"/>
    <property type="match status" value="1"/>
</dbReference>
<organism evidence="16 18">
    <name type="scientific">Catenibacterium mitsuokai</name>
    <dbReference type="NCBI Taxonomy" id="100886"/>
    <lineage>
        <taxon>Bacteria</taxon>
        <taxon>Bacillati</taxon>
        <taxon>Bacillota</taxon>
        <taxon>Erysipelotrichia</taxon>
        <taxon>Erysipelotrichales</taxon>
        <taxon>Coprobacillaceae</taxon>
        <taxon>Catenibacterium</taxon>
    </lineage>
</organism>
<dbReference type="PANTHER" id="PTHR32282:SF29">
    <property type="entry name" value="PENICILLIN-BINDING PROTEIN 1A"/>
    <property type="match status" value="1"/>
</dbReference>
<evidence type="ECO:0000256" key="12">
    <source>
        <dbReference type="ARBA" id="ARBA00034000"/>
    </source>
</evidence>
<keyword evidence="6" id="KW-0808">Transferase</keyword>
<dbReference type="Proteomes" id="UP001196408">
    <property type="component" value="Unassembled WGS sequence"/>
</dbReference>
<accession>A0AAW4MUZ7</accession>
<evidence type="ECO:0000256" key="3">
    <source>
        <dbReference type="ARBA" id="ARBA00022645"/>
    </source>
</evidence>
<evidence type="ECO:0000313" key="17">
    <source>
        <dbReference type="EMBL" id="MBV3393049.1"/>
    </source>
</evidence>
<comment type="similarity">
    <text evidence="1">In the C-terminal section; belongs to the transpeptidase family.</text>
</comment>
<keyword evidence="9" id="KW-0573">Peptidoglycan synthesis</keyword>
<dbReference type="FunFam" id="1.10.3810.10:FF:000001">
    <property type="entry name" value="Penicillin-binding protein 1A"/>
    <property type="match status" value="1"/>
</dbReference>
<keyword evidence="10" id="KW-0511">Multifunctional enzyme</keyword>
<proteinExistence type="inferred from homology"/>
<evidence type="ECO:0000256" key="8">
    <source>
        <dbReference type="ARBA" id="ARBA00022960"/>
    </source>
</evidence>
<reference evidence="16 19" key="1">
    <citation type="submission" date="2021-06" db="EMBL/GenBank/DDBJ databases">
        <title>Collection of gut derived symbiotic bacterial strains cultured from healthy donors.</title>
        <authorList>
            <person name="Lin H."/>
            <person name="Littmann E."/>
            <person name="Pamer E.G."/>
        </authorList>
    </citation>
    <scope>NUCLEOTIDE SEQUENCE</scope>
    <source>
        <strain evidence="17 19">MSK.21.70</strain>
        <strain evidence="16">MSK.21.82</strain>
    </source>
</reference>
<comment type="similarity">
    <text evidence="2">In the N-terminal section; belongs to the glycosyltransferase 51 family.</text>
</comment>
<dbReference type="GO" id="GO:0030288">
    <property type="term" value="C:outer membrane-bounded periplasmic space"/>
    <property type="evidence" value="ECO:0007669"/>
    <property type="project" value="TreeGrafter"/>
</dbReference>
<feature type="domain" description="Glycosyl transferase family 51" evidence="15">
    <location>
        <begin position="72"/>
        <end position="240"/>
    </location>
</feature>
<dbReference type="EMBL" id="JAHOEF010000044">
    <property type="protein sequence ID" value="MBV3383040.1"/>
    <property type="molecule type" value="Genomic_DNA"/>
</dbReference>
<keyword evidence="4" id="KW-0645">Protease</keyword>
<evidence type="ECO:0000256" key="7">
    <source>
        <dbReference type="ARBA" id="ARBA00022801"/>
    </source>
</evidence>
<dbReference type="EMBL" id="JAHOEL010000042">
    <property type="protein sequence ID" value="MBV3393049.1"/>
    <property type="molecule type" value="Genomic_DNA"/>
</dbReference>
<dbReference type="PANTHER" id="PTHR32282">
    <property type="entry name" value="BINDING PROTEIN TRANSPEPTIDASE, PUTATIVE-RELATED"/>
    <property type="match status" value="1"/>
</dbReference>
<evidence type="ECO:0000313" key="19">
    <source>
        <dbReference type="Proteomes" id="UP001197492"/>
    </source>
</evidence>
<evidence type="ECO:0000259" key="15">
    <source>
        <dbReference type="Pfam" id="PF00912"/>
    </source>
</evidence>
<dbReference type="InterPro" id="IPR050396">
    <property type="entry name" value="Glycosyltr_51/Transpeptidase"/>
</dbReference>
<gene>
    <name evidence="16" type="ORF">KSV97_07385</name>
    <name evidence="17" type="ORF">KSW06_07255</name>
</gene>
<comment type="caution">
    <text evidence="16">The sequence shown here is derived from an EMBL/GenBank/DDBJ whole genome shotgun (WGS) entry which is preliminary data.</text>
</comment>
<evidence type="ECO:0000256" key="6">
    <source>
        <dbReference type="ARBA" id="ARBA00022679"/>
    </source>
</evidence>
<feature type="domain" description="Penicillin-binding protein transpeptidase" evidence="14">
    <location>
        <begin position="330"/>
        <end position="591"/>
    </location>
</feature>
<keyword evidence="7" id="KW-0378">Hydrolase</keyword>
<dbReference type="InterPro" id="IPR001460">
    <property type="entry name" value="PCN-bd_Tpept"/>
</dbReference>
<evidence type="ECO:0000259" key="14">
    <source>
        <dbReference type="Pfam" id="PF00905"/>
    </source>
</evidence>
<keyword evidence="3" id="KW-0121">Carboxypeptidase</keyword>
<dbReference type="Proteomes" id="UP001197492">
    <property type="component" value="Unassembled WGS sequence"/>
</dbReference>
<evidence type="ECO:0000256" key="9">
    <source>
        <dbReference type="ARBA" id="ARBA00022984"/>
    </source>
</evidence>
<keyword evidence="8" id="KW-0133">Cell shape</keyword>
<comment type="catalytic activity">
    <reaction evidence="13">
        <text>[GlcNAc-(1-&gt;4)-Mur2Ac(oyl-L-Ala-gamma-D-Glu-L-Lys-D-Ala-D-Ala)](n)-di-trans,octa-cis-undecaprenyl diphosphate + beta-D-GlcNAc-(1-&gt;4)-Mur2Ac(oyl-L-Ala-gamma-D-Glu-L-Lys-D-Ala-D-Ala)-di-trans,octa-cis-undecaprenyl diphosphate = [GlcNAc-(1-&gt;4)-Mur2Ac(oyl-L-Ala-gamma-D-Glu-L-Lys-D-Ala-D-Ala)](n+1)-di-trans,octa-cis-undecaprenyl diphosphate + di-trans,octa-cis-undecaprenyl diphosphate + H(+)</text>
        <dbReference type="Rhea" id="RHEA:23708"/>
        <dbReference type="Rhea" id="RHEA-COMP:9602"/>
        <dbReference type="Rhea" id="RHEA-COMP:9603"/>
        <dbReference type="ChEBI" id="CHEBI:15378"/>
        <dbReference type="ChEBI" id="CHEBI:58405"/>
        <dbReference type="ChEBI" id="CHEBI:60033"/>
        <dbReference type="ChEBI" id="CHEBI:78435"/>
        <dbReference type="EC" id="2.4.99.28"/>
    </reaction>
</comment>
<dbReference type="GO" id="GO:0009002">
    <property type="term" value="F:serine-type D-Ala-D-Ala carboxypeptidase activity"/>
    <property type="evidence" value="ECO:0007669"/>
    <property type="project" value="UniProtKB-EC"/>
</dbReference>
<dbReference type="GO" id="GO:0008955">
    <property type="term" value="F:peptidoglycan glycosyltransferase activity"/>
    <property type="evidence" value="ECO:0007669"/>
    <property type="project" value="UniProtKB-EC"/>
</dbReference>
<dbReference type="GO" id="GO:0009252">
    <property type="term" value="P:peptidoglycan biosynthetic process"/>
    <property type="evidence" value="ECO:0007669"/>
    <property type="project" value="UniProtKB-KW"/>
</dbReference>
<evidence type="ECO:0000313" key="18">
    <source>
        <dbReference type="Proteomes" id="UP001196408"/>
    </source>
</evidence>
<evidence type="ECO:0000256" key="5">
    <source>
        <dbReference type="ARBA" id="ARBA00022676"/>
    </source>
</evidence>
<dbReference type="Pfam" id="PF00912">
    <property type="entry name" value="Transgly"/>
    <property type="match status" value="1"/>
</dbReference>
<evidence type="ECO:0000256" key="13">
    <source>
        <dbReference type="ARBA" id="ARBA00049902"/>
    </source>
</evidence>
<evidence type="ECO:0000256" key="1">
    <source>
        <dbReference type="ARBA" id="ARBA00007090"/>
    </source>
</evidence>
<dbReference type="InterPro" id="IPR001264">
    <property type="entry name" value="Glyco_trans_51"/>
</dbReference>
<dbReference type="GO" id="GO:0008658">
    <property type="term" value="F:penicillin binding"/>
    <property type="evidence" value="ECO:0007669"/>
    <property type="project" value="InterPro"/>
</dbReference>
<evidence type="ECO:0000256" key="11">
    <source>
        <dbReference type="ARBA" id="ARBA00023316"/>
    </source>
</evidence>
<evidence type="ECO:0000256" key="10">
    <source>
        <dbReference type="ARBA" id="ARBA00023268"/>
    </source>
</evidence>
<keyword evidence="19" id="KW-1185">Reference proteome</keyword>
<comment type="catalytic activity">
    <reaction evidence="12">
        <text>Preferential cleavage: (Ac)2-L-Lys-D-Ala-|-D-Ala. Also transpeptidation of peptidyl-alanyl moieties that are N-acyl substituents of D-alanine.</text>
        <dbReference type="EC" id="3.4.16.4"/>
    </reaction>
</comment>